<dbReference type="GO" id="GO:0017056">
    <property type="term" value="F:structural constituent of nuclear pore"/>
    <property type="evidence" value="ECO:0007669"/>
    <property type="project" value="TreeGrafter"/>
</dbReference>
<dbReference type="InterPro" id="IPR059141">
    <property type="entry name" value="Beta-prop_Nup120_160"/>
</dbReference>
<dbReference type="GO" id="GO:0005643">
    <property type="term" value="C:nuclear pore"/>
    <property type="evidence" value="ECO:0007669"/>
    <property type="project" value="UniProtKB-ARBA"/>
</dbReference>
<feature type="domain" description="Nucleoporin nup120-like HEAT repeat" evidence="7">
    <location>
        <begin position="916"/>
        <end position="1091"/>
    </location>
</feature>
<accession>A0A2B7ZK57</accession>
<evidence type="ECO:0000256" key="3">
    <source>
        <dbReference type="ARBA" id="ARBA00023242"/>
    </source>
</evidence>
<dbReference type="PANTHER" id="PTHR21286">
    <property type="entry name" value="NUCLEAR PORE COMPLEX PROTEIN NUP160"/>
    <property type="match status" value="1"/>
</dbReference>
<dbReference type="Pfam" id="PF23300">
    <property type="entry name" value="HEAT_Nup120"/>
    <property type="match status" value="1"/>
</dbReference>
<evidence type="ECO:0000313" key="9">
    <source>
        <dbReference type="Proteomes" id="UP000226031"/>
    </source>
</evidence>
<dbReference type="Pfam" id="PF11715">
    <property type="entry name" value="Beta-prop_Nup120_160"/>
    <property type="match status" value="1"/>
</dbReference>
<feature type="compositionally biased region" description="Low complexity" evidence="4">
    <location>
        <begin position="1317"/>
        <end position="1331"/>
    </location>
</feature>
<dbReference type="EMBL" id="PDND01000065">
    <property type="protein sequence ID" value="PGH33372.1"/>
    <property type="molecule type" value="Genomic_DNA"/>
</dbReference>
<dbReference type="InterPro" id="IPR048884">
    <property type="entry name" value="Nup120_helical"/>
</dbReference>
<evidence type="ECO:0000259" key="5">
    <source>
        <dbReference type="Pfam" id="PF11715"/>
    </source>
</evidence>
<protein>
    <submittedName>
        <fullName evidence="8">Nuclear pore complex protein</fullName>
    </submittedName>
</protein>
<dbReference type="InterPro" id="IPR021717">
    <property type="entry name" value="Nucleoporin_Nup160"/>
</dbReference>
<comment type="subcellular location">
    <subcellularLocation>
        <location evidence="1">Nucleus</location>
    </subcellularLocation>
</comment>
<gene>
    <name evidence="8" type="ORF">GX50_03849</name>
</gene>
<dbReference type="Proteomes" id="UP000226031">
    <property type="component" value="Unassembled WGS sequence"/>
</dbReference>
<evidence type="ECO:0000259" key="7">
    <source>
        <dbReference type="Pfam" id="PF23300"/>
    </source>
</evidence>
<keyword evidence="9" id="KW-1185">Reference proteome</keyword>
<keyword evidence="2" id="KW-0813">Transport</keyword>
<feature type="compositionally biased region" description="Low complexity" evidence="4">
    <location>
        <begin position="1287"/>
        <end position="1298"/>
    </location>
</feature>
<keyword evidence="3" id="KW-0539">Nucleus</keyword>
<dbReference type="InterPro" id="IPR056548">
    <property type="entry name" value="HEAT_Nup120"/>
</dbReference>
<feature type="region of interest" description="Disordered" evidence="4">
    <location>
        <begin position="18"/>
        <end position="41"/>
    </location>
</feature>
<feature type="domain" description="Nucleoporin Nup120/160 beta-propeller" evidence="5">
    <location>
        <begin position="88"/>
        <end position="622"/>
    </location>
</feature>
<feature type="domain" description="Nucleoporin Nup120 helical" evidence="6">
    <location>
        <begin position="685"/>
        <end position="814"/>
    </location>
</feature>
<evidence type="ECO:0000256" key="1">
    <source>
        <dbReference type="ARBA" id="ARBA00004123"/>
    </source>
</evidence>
<evidence type="ECO:0000256" key="4">
    <source>
        <dbReference type="SAM" id="MobiDB-lite"/>
    </source>
</evidence>
<organism evidence="8 9">
    <name type="scientific">[Emmonsia] crescens</name>
    <dbReference type="NCBI Taxonomy" id="73230"/>
    <lineage>
        <taxon>Eukaryota</taxon>
        <taxon>Fungi</taxon>
        <taxon>Dikarya</taxon>
        <taxon>Ascomycota</taxon>
        <taxon>Pezizomycotina</taxon>
        <taxon>Eurotiomycetes</taxon>
        <taxon>Eurotiomycetidae</taxon>
        <taxon>Onygenales</taxon>
        <taxon>Ajellomycetaceae</taxon>
        <taxon>Emergomyces</taxon>
    </lineage>
</organism>
<comment type="caution">
    <text evidence="8">The sequence shown here is derived from an EMBL/GenBank/DDBJ whole genome shotgun (WGS) entry which is preliminary data.</text>
</comment>
<dbReference type="STRING" id="73230.A0A2B7ZK57"/>
<evidence type="ECO:0000259" key="6">
    <source>
        <dbReference type="Pfam" id="PF21486"/>
    </source>
</evidence>
<reference evidence="8 9" key="1">
    <citation type="submission" date="2017-10" db="EMBL/GenBank/DDBJ databases">
        <title>Comparative genomics in systemic dimorphic fungi from Ajellomycetaceae.</title>
        <authorList>
            <person name="Munoz J.F."/>
            <person name="Mcewen J.G."/>
            <person name="Clay O.K."/>
            <person name="Cuomo C.A."/>
        </authorList>
    </citation>
    <scope>NUCLEOTIDE SEQUENCE [LARGE SCALE GENOMIC DNA]</scope>
    <source>
        <strain evidence="8 9">UAMH4076</strain>
    </source>
</reference>
<dbReference type="VEuPathDB" id="FungiDB:EMCG_08528"/>
<feature type="region of interest" description="Disordered" evidence="4">
    <location>
        <begin position="1287"/>
        <end position="1335"/>
    </location>
</feature>
<feature type="region of interest" description="Disordered" evidence="4">
    <location>
        <begin position="120"/>
        <end position="143"/>
    </location>
</feature>
<evidence type="ECO:0000256" key="2">
    <source>
        <dbReference type="ARBA" id="ARBA00022448"/>
    </source>
</evidence>
<name>A0A2B7ZK57_9EURO</name>
<proteinExistence type="predicted"/>
<dbReference type="Pfam" id="PF21486">
    <property type="entry name" value="NUP120_helical"/>
    <property type="match status" value="1"/>
</dbReference>
<feature type="region of interest" description="Disordered" evidence="4">
    <location>
        <begin position="1377"/>
        <end position="1397"/>
    </location>
</feature>
<dbReference type="PANTHER" id="PTHR21286:SF0">
    <property type="entry name" value="NUCLEAR PORE COMPLEX PROTEIN NUP160"/>
    <property type="match status" value="1"/>
</dbReference>
<evidence type="ECO:0000313" key="8">
    <source>
        <dbReference type="EMBL" id="PGH33372.1"/>
    </source>
</evidence>
<sequence length="1397" mass="156493">MPSMLKIYKETKVDTRPTAPASIVNIPIPSSPHGHSNPQQRRTKFSLLPSTSTAAHLDDTTKDEDAFAKRHLATQGSVYFRQRKTYPRSFLWRVVGGNDDGDDDRFLEIQSVDLTKSAGEATTTTTTMGTTTGTTNNNSSNSANQYHQHEANLLLRLEFPEKIIPHGVALADLEDHEVLSLFVVTRDRQLYTISLRQEFFRRVAAIDENVADWCKVSCPAPLAFAHPHRLHASTPQELFISLDSGALLRLTRKAGDDGSHWSAITFDEKPWGSSLRGLVKWSGHQQIRYDGRVLDPNTSNAIATTSDQAFVFVVGLNHTLKIWNLASHKLVASKDLLNRTGQQQDAAPATLNPSESAFVRVFNAERALEGETYYAVTYSPLDDGQFKFWAVKGGLTSQLEVDDLFPGSKLKPADPDPSGSVFWNIADFQIKSMEEGRHMVLWVLWRNNNLYQIYSLHFDLDDLESAWRHNWTGMALETRGDEPPPSFLSSDIADPTEKWLEYLFYPGKYSREVLATSLAIYQDAMKIKPATGFNKKSTPLQQQLCSTISESVSLRKFSEAGVDYTKYGREIDTKWRQFWQIADDLNKKRNEAISLSYDAFTDLPWLLFSDGCCLIRECSSTELLVHNDGHALRDHRRTLEDSLHHRNLDQELRDRSDLAALLIEAAASFRKKFTPELSQACATALNAELFTEPSLSAPQRIAAFHAQSKFPELITDDMFDSMFASVDTAIGFKKLTTELFLSIIDTMPLGFPGKDSELLSTDFGRMVTVQGALETIWLNRQVLYDLLLLTVFVETELTQEDGVLFDGVDLFATLIELLKEYEMMIWLGSNVRPWPGNPSHRNANNAISPVVPKETGTDKRERRLSTILEDLFACHIKPRPTFAVPQTFTLTQQIRDVVSWITRQGEVSFPNVLVFIQCDLLASDNIDLASDFLRFQPNTAWATYVKGRLYVAKSEFDTAAIYFQKAAYILSHGKAVGNLHEMSSNLLDIISVNSFYNGLPKYFQHILSLFEQARAFAYVADFARLALQALESDPRKSEPDSDYIYLRTDLLSRLFHASLKTCRFDEAYSALSRYTDAALQKSALTSLIATILAASGPGIAGLQKILRFPISLAPNLASHVDEVLLSLAKKQSTHGRSQGQSLPTAASWQGKSDIPDYQRVLQAYRVARNDIRGAAEVSYQAVQRLREARDRGFYSTRALMIRRNANEVAPTQRQEVDEDDVESKNLRNELLSLINLLACMDKNEAYILVEAPAPSNNAHPRGSSVISNAAAADDSSVFLDSTLSTKSPRASFSFSSPANGSTYSPRSSVGAGERKFSTTSSQHSTGQQLQSRQSKLPKRIIVTLEDLRREYQAELDRVSRIENGDWEFGYVEGGEGNMGTDMMNDDSLNNMEAMDTL</sequence>